<dbReference type="OrthoDB" id="2745898at2759"/>
<gene>
    <name evidence="1" type="ORF">LACBIDRAFT_324400</name>
</gene>
<reference evidence="1 2" key="1">
    <citation type="journal article" date="2008" name="Nature">
        <title>The genome of Laccaria bicolor provides insights into mycorrhizal symbiosis.</title>
        <authorList>
            <person name="Martin F."/>
            <person name="Aerts A."/>
            <person name="Ahren D."/>
            <person name="Brun A."/>
            <person name="Danchin E.G.J."/>
            <person name="Duchaussoy F."/>
            <person name="Gibon J."/>
            <person name="Kohler A."/>
            <person name="Lindquist E."/>
            <person name="Pereda V."/>
            <person name="Salamov A."/>
            <person name="Shapiro H.J."/>
            <person name="Wuyts J."/>
            <person name="Blaudez D."/>
            <person name="Buee M."/>
            <person name="Brokstein P."/>
            <person name="Canbaeck B."/>
            <person name="Cohen D."/>
            <person name="Courty P.E."/>
            <person name="Coutinho P.M."/>
            <person name="Delaruelle C."/>
            <person name="Detter J.C."/>
            <person name="Deveau A."/>
            <person name="DiFazio S."/>
            <person name="Duplessis S."/>
            <person name="Fraissinet-Tachet L."/>
            <person name="Lucic E."/>
            <person name="Frey-Klett P."/>
            <person name="Fourrey C."/>
            <person name="Feussner I."/>
            <person name="Gay G."/>
            <person name="Grimwood J."/>
            <person name="Hoegger P.J."/>
            <person name="Jain P."/>
            <person name="Kilaru S."/>
            <person name="Labbe J."/>
            <person name="Lin Y.C."/>
            <person name="Legue V."/>
            <person name="Le Tacon F."/>
            <person name="Marmeisse R."/>
            <person name="Melayah D."/>
            <person name="Montanini B."/>
            <person name="Muratet M."/>
            <person name="Nehls U."/>
            <person name="Niculita-Hirzel H."/>
            <person name="Oudot-Le Secq M.P."/>
            <person name="Peter M."/>
            <person name="Quesneville H."/>
            <person name="Rajashekar B."/>
            <person name="Reich M."/>
            <person name="Rouhier N."/>
            <person name="Schmutz J."/>
            <person name="Yin T."/>
            <person name="Chalot M."/>
            <person name="Henrissat B."/>
            <person name="Kuees U."/>
            <person name="Lucas S."/>
            <person name="Van de Peer Y."/>
            <person name="Podila G.K."/>
            <person name="Polle A."/>
            <person name="Pukkila P.J."/>
            <person name="Richardson P.M."/>
            <person name="Rouze P."/>
            <person name="Sanders I.R."/>
            <person name="Stajich J.E."/>
            <person name="Tunlid A."/>
            <person name="Tuskan G."/>
            <person name="Grigoriev I.V."/>
        </authorList>
    </citation>
    <scope>NUCLEOTIDE SEQUENCE [LARGE SCALE GENOMIC DNA]</scope>
    <source>
        <strain evidence="2">S238N-H82 / ATCC MYA-4686</strain>
    </source>
</reference>
<dbReference type="KEGG" id="lbc:LACBIDRAFT_324400"/>
<proteinExistence type="predicted"/>
<dbReference type="Proteomes" id="UP000001194">
    <property type="component" value="Unassembled WGS sequence"/>
</dbReference>
<dbReference type="HOGENOM" id="CLU_035624_1_0_1"/>
<name>B0D1Q2_LACBS</name>
<dbReference type="EMBL" id="DS547095">
    <property type="protein sequence ID" value="EDR11681.1"/>
    <property type="molecule type" value="Genomic_DNA"/>
</dbReference>
<sequence length="414" mass="47068">MDSEHLPKSPVFPTEIIELIIDHLQDDIVALTRISGTSHAIHHSCHRRLFRSVKLVISPTPKMFIRVFRHNPSIGQHVRKLVLHIHPRLSEWVPGKQNTQDLAAVHENIQTLTQTPFVEKLSIRGSITSWNSLHATLQQPILNCIHSASLTELSIEAFVIPVTIFRSCVNLSALMINYVEDSGKPEPNDQARMSPHSPQPMNIPQLRSFEVVSSTAFALALLRYRDSDGHPLIRFDRLETLIVPYYHPKQEMQVIEDICKEATGLETFACGGIMAGTESTDWPDFSHFLMLKNWRGQGKLFSESLLQGLCEKLQMFPQPNVLETLDLEISLPEGWHYLPISIQNEWGQLDVVLSRGFPRLHTVSINVVLFYSPPADPDSESAELRESERLFREKFPCLNGNPAVNFNFSTSFWD</sequence>
<protein>
    <submittedName>
        <fullName evidence="1">Predicted protein</fullName>
    </submittedName>
</protein>
<dbReference type="AlphaFoldDB" id="B0D1Q2"/>
<accession>B0D1Q2</accession>
<dbReference type="GeneID" id="6072904"/>
<dbReference type="InParanoid" id="B0D1Q2"/>
<evidence type="ECO:0000313" key="1">
    <source>
        <dbReference type="EMBL" id="EDR11681.1"/>
    </source>
</evidence>
<keyword evidence="2" id="KW-1185">Reference proteome</keyword>
<dbReference type="RefSeq" id="XP_001877578.1">
    <property type="nucleotide sequence ID" value="XM_001877543.1"/>
</dbReference>
<evidence type="ECO:0000313" key="2">
    <source>
        <dbReference type="Proteomes" id="UP000001194"/>
    </source>
</evidence>
<organism evidence="2">
    <name type="scientific">Laccaria bicolor (strain S238N-H82 / ATCC MYA-4686)</name>
    <name type="common">Bicoloured deceiver</name>
    <name type="synonym">Laccaria laccata var. bicolor</name>
    <dbReference type="NCBI Taxonomy" id="486041"/>
    <lineage>
        <taxon>Eukaryota</taxon>
        <taxon>Fungi</taxon>
        <taxon>Dikarya</taxon>
        <taxon>Basidiomycota</taxon>
        <taxon>Agaricomycotina</taxon>
        <taxon>Agaricomycetes</taxon>
        <taxon>Agaricomycetidae</taxon>
        <taxon>Agaricales</taxon>
        <taxon>Agaricineae</taxon>
        <taxon>Hydnangiaceae</taxon>
        <taxon>Laccaria</taxon>
    </lineage>
</organism>